<evidence type="ECO:0000313" key="2">
    <source>
        <dbReference type="EMBL" id="VVE59811.1"/>
    </source>
</evidence>
<keyword evidence="1" id="KW-1133">Transmembrane helix</keyword>
<reference evidence="2 3" key="1">
    <citation type="submission" date="2019-08" db="EMBL/GenBank/DDBJ databases">
        <authorList>
            <person name="Peeters C."/>
        </authorList>
    </citation>
    <scope>NUCLEOTIDE SEQUENCE [LARGE SCALE GENOMIC DNA]</scope>
    <source>
        <strain evidence="2 3">LMG 31118</strain>
    </source>
</reference>
<accession>A0A5E4ZEK5</accession>
<evidence type="ECO:0000256" key="1">
    <source>
        <dbReference type="SAM" id="Phobius"/>
    </source>
</evidence>
<name>A0A5E4ZEK5_9BURK</name>
<dbReference type="EMBL" id="CABPSQ010000001">
    <property type="protein sequence ID" value="VVE59811.1"/>
    <property type="molecule type" value="Genomic_DNA"/>
</dbReference>
<feature type="transmembrane region" description="Helical" evidence="1">
    <location>
        <begin position="48"/>
        <end position="69"/>
    </location>
</feature>
<sequence length="75" mass="7546">MTDKTNVISGTKAPESEELALLRKIDSNVDELRAGIKDAQRLAARNGAVAGAIAGAASGGIVALGIAFARAKLGI</sequence>
<keyword evidence="1" id="KW-0472">Membrane</keyword>
<proteinExistence type="predicted"/>
<dbReference type="RefSeq" id="WP_150621903.1">
    <property type="nucleotide sequence ID" value="NZ_CABPSQ010000001.1"/>
</dbReference>
<evidence type="ECO:0000313" key="3">
    <source>
        <dbReference type="Proteomes" id="UP000414136"/>
    </source>
</evidence>
<dbReference type="Proteomes" id="UP000414136">
    <property type="component" value="Unassembled WGS sequence"/>
</dbReference>
<keyword evidence="1" id="KW-0812">Transmembrane</keyword>
<keyword evidence="3" id="KW-1185">Reference proteome</keyword>
<protein>
    <submittedName>
        <fullName evidence="2">Uncharacterized protein</fullName>
    </submittedName>
</protein>
<gene>
    <name evidence="2" type="ORF">PCA31118_00023</name>
</gene>
<dbReference type="AlphaFoldDB" id="A0A5E4ZEK5"/>
<organism evidence="2 3">
    <name type="scientific">Pandoraea captiosa</name>
    <dbReference type="NCBI Taxonomy" id="2508302"/>
    <lineage>
        <taxon>Bacteria</taxon>
        <taxon>Pseudomonadati</taxon>
        <taxon>Pseudomonadota</taxon>
        <taxon>Betaproteobacteria</taxon>
        <taxon>Burkholderiales</taxon>
        <taxon>Burkholderiaceae</taxon>
        <taxon>Pandoraea</taxon>
    </lineage>
</organism>